<dbReference type="Pfam" id="PF00005">
    <property type="entry name" value="ABC_tran"/>
    <property type="match status" value="1"/>
</dbReference>
<dbReference type="Proteomes" id="UP001652564">
    <property type="component" value="Unassembled WGS sequence"/>
</dbReference>
<dbReference type="EMBL" id="JAOWKZ010000001">
    <property type="protein sequence ID" value="MCV2871518.1"/>
    <property type="molecule type" value="Genomic_DNA"/>
</dbReference>
<reference evidence="5 6" key="1">
    <citation type="submission" date="2022-10" db="EMBL/GenBank/DDBJ databases">
        <title>Defluviimonas sp. nov., isolated from ocean surface sediments.</title>
        <authorList>
            <person name="He W."/>
            <person name="Wang L."/>
            <person name="Zhang D.-F."/>
        </authorList>
    </citation>
    <scope>NUCLEOTIDE SEQUENCE [LARGE SCALE GENOMIC DNA]</scope>
    <source>
        <strain evidence="5 6">WL0050</strain>
    </source>
</reference>
<dbReference type="PROSITE" id="PS50893">
    <property type="entry name" value="ABC_TRANSPORTER_2"/>
    <property type="match status" value="1"/>
</dbReference>
<dbReference type="InterPro" id="IPR003593">
    <property type="entry name" value="AAA+_ATPase"/>
</dbReference>
<dbReference type="InterPro" id="IPR027417">
    <property type="entry name" value="P-loop_NTPase"/>
</dbReference>
<dbReference type="InterPro" id="IPR032823">
    <property type="entry name" value="BCA_ABC_TP_C"/>
</dbReference>
<keyword evidence="6" id="KW-1185">Reference proteome</keyword>
<dbReference type="CDD" id="cd03219">
    <property type="entry name" value="ABC_Mj1267_LivG_branched"/>
    <property type="match status" value="1"/>
</dbReference>
<dbReference type="Gene3D" id="3.40.50.300">
    <property type="entry name" value="P-loop containing nucleotide triphosphate hydrolases"/>
    <property type="match status" value="1"/>
</dbReference>
<keyword evidence="2" id="KW-0547">Nucleotide-binding</keyword>
<evidence type="ECO:0000256" key="3">
    <source>
        <dbReference type="ARBA" id="ARBA00022840"/>
    </source>
</evidence>
<dbReference type="InterPro" id="IPR051120">
    <property type="entry name" value="ABC_AA/LPS_Transport"/>
</dbReference>
<dbReference type="GO" id="GO:0005524">
    <property type="term" value="F:ATP binding"/>
    <property type="evidence" value="ECO:0007669"/>
    <property type="project" value="UniProtKB-KW"/>
</dbReference>
<evidence type="ECO:0000313" key="5">
    <source>
        <dbReference type="EMBL" id="MCV2871518.1"/>
    </source>
</evidence>
<dbReference type="SMART" id="SM00382">
    <property type="entry name" value="AAA"/>
    <property type="match status" value="1"/>
</dbReference>
<dbReference type="InterPro" id="IPR003439">
    <property type="entry name" value="ABC_transporter-like_ATP-bd"/>
</dbReference>
<evidence type="ECO:0000313" key="6">
    <source>
        <dbReference type="Proteomes" id="UP001652564"/>
    </source>
</evidence>
<keyword evidence="3 5" id="KW-0067">ATP-binding</keyword>
<proteinExistence type="predicted"/>
<dbReference type="PANTHER" id="PTHR45772">
    <property type="entry name" value="CONSERVED COMPONENT OF ABC TRANSPORTER FOR NATURAL AMINO ACIDS-RELATED"/>
    <property type="match status" value="1"/>
</dbReference>
<evidence type="ECO:0000256" key="1">
    <source>
        <dbReference type="ARBA" id="ARBA00022448"/>
    </source>
</evidence>
<keyword evidence="1" id="KW-0813">Transport</keyword>
<name>A0ABT2ZKG2_9RHOB</name>
<dbReference type="SUPFAM" id="SSF52540">
    <property type="entry name" value="P-loop containing nucleoside triphosphate hydrolases"/>
    <property type="match status" value="1"/>
</dbReference>
<organism evidence="5 6">
    <name type="scientific">Albidovulum litorale</name>
    <dbReference type="NCBI Taxonomy" id="2984134"/>
    <lineage>
        <taxon>Bacteria</taxon>
        <taxon>Pseudomonadati</taxon>
        <taxon>Pseudomonadota</taxon>
        <taxon>Alphaproteobacteria</taxon>
        <taxon>Rhodobacterales</taxon>
        <taxon>Paracoccaceae</taxon>
        <taxon>Albidovulum</taxon>
    </lineage>
</organism>
<evidence type="ECO:0000256" key="2">
    <source>
        <dbReference type="ARBA" id="ARBA00022741"/>
    </source>
</evidence>
<accession>A0ABT2ZKG2</accession>
<gene>
    <name evidence="5" type="ORF">OEZ71_04335</name>
</gene>
<dbReference type="Pfam" id="PF12399">
    <property type="entry name" value="BCA_ABC_TP_C"/>
    <property type="match status" value="1"/>
</dbReference>
<evidence type="ECO:0000259" key="4">
    <source>
        <dbReference type="PROSITE" id="PS50893"/>
    </source>
</evidence>
<comment type="caution">
    <text evidence="5">The sequence shown here is derived from an EMBL/GenBank/DDBJ whole genome shotgun (WGS) entry which is preliminary data.</text>
</comment>
<feature type="domain" description="ABC transporter" evidence="4">
    <location>
        <begin position="5"/>
        <end position="253"/>
    </location>
</feature>
<protein>
    <submittedName>
        <fullName evidence="5">ABC transporter ATP-binding protein</fullName>
    </submittedName>
</protein>
<dbReference type="RefSeq" id="WP_263738686.1">
    <property type="nucleotide sequence ID" value="NZ_JAOWKZ010000001.1"/>
</dbReference>
<sequence>MSPILQVKGVTKRFGGLTANNDISFDVAEGEILSVIGPNGAGKSTLFKLIASFLKTTSGEVLFRGQRISNLAPHKVARMGVVRTFQETTIFRSMTVRENIIVAHHLRSKASLLGFFLGTSQARADEAEFGASADDIIDFLGMSAIRDELASNLPQGHLRALGMAIGLATNPTVLLLDEPFAGMNHDETMRMVSLVRRLRDERGVTVLLVEHDMPAVMKISDRIVVINFGEKIAEGTPAEIQSNEKVIEAYLGSEDAAIGM</sequence>